<dbReference type="InterPro" id="IPR044695">
    <property type="entry name" value="Ribosomal_bTHXc/bTHXc_plant"/>
</dbReference>
<sequence length="104" mass="11299">MQLAGRQQQFQRVAAFSSYSGSLTPSLACAADPASAAPAASSSSSEWVASPETCGRGDKKTKRGKRFKGSFGNARPKMKKKIERIKDKLEVPRSTPWPLPFKLI</sequence>
<accession>A0A7I8K4L0</accession>
<dbReference type="EMBL" id="LR746265">
    <property type="protein sequence ID" value="CAA7391943.1"/>
    <property type="molecule type" value="Genomic_DNA"/>
</dbReference>
<evidence type="ECO:0000256" key="4">
    <source>
        <dbReference type="SAM" id="MobiDB-lite"/>
    </source>
</evidence>
<name>A0A7I8K4L0_SPIIN</name>
<feature type="compositionally biased region" description="Basic residues" evidence="4">
    <location>
        <begin position="59"/>
        <end position="68"/>
    </location>
</feature>
<comment type="similarity">
    <text evidence="1">Belongs to the bacterial ribosomal protein bTHX family.</text>
</comment>
<dbReference type="GO" id="GO:1990904">
    <property type="term" value="C:ribonucleoprotein complex"/>
    <property type="evidence" value="ECO:0007669"/>
    <property type="project" value="UniProtKB-KW"/>
</dbReference>
<evidence type="ECO:0000313" key="7">
    <source>
        <dbReference type="Proteomes" id="UP000663760"/>
    </source>
</evidence>
<dbReference type="NCBIfam" id="TIGR04560">
    <property type="entry name" value="ribo_THX"/>
    <property type="match status" value="1"/>
</dbReference>
<evidence type="ECO:0000256" key="2">
    <source>
        <dbReference type="ARBA" id="ARBA00022980"/>
    </source>
</evidence>
<dbReference type="EMBL" id="LR743589">
    <property type="protein sequence ID" value="CAA2616699.1"/>
    <property type="molecule type" value="Genomic_DNA"/>
</dbReference>
<evidence type="ECO:0000256" key="1">
    <source>
        <dbReference type="ARBA" id="ARBA00010834"/>
    </source>
</evidence>
<reference evidence="6" key="1">
    <citation type="submission" date="2020-02" db="EMBL/GenBank/DDBJ databases">
        <authorList>
            <person name="Scholz U."/>
            <person name="Mascher M."/>
            <person name="Fiebig A."/>
        </authorList>
    </citation>
    <scope>NUCLEOTIDE SEQUENCE</scope>
</reference>
<gene>
    <name evidence="5" type="ORF">SI7747_02002913</name>
    <name evidence="6" type="ORF">SI8410_02003142</name>
</gene>
<dbReference type="GO" id="GO:0032544">
    <property type="term" value="P:plastid translation"/>
    <property type="evidence" value="ECO:0007669"/>
    <property type="project" value="TreeGrafter"/>
</dbReference>
<dbReference type="InterPro" id="IPR030826">
    <property type="entry name" value="Ribosomal_bTHX/bTHXc/bTHXm"/>
</dbReference>
<keyword evidence="3" id="KW-0687">Ribonucleoprotein</keyword>
<dbReference type="AlphaFoldDB" id="A0A7I8K4L0"/>
<feature type="region of interest" description="Disordered" evidence="4">
    <location>
        <begin position="34"/>
        <end position="76"/>
    </location>
</feature>
<protein>
    <submittedName>
        <fullName evidence="6">Uncharacterized protein</fullName>
    </submittedName>
</protein>
<proteinExistence type="inferred from homology"/>
<keyword evidence="2" id="KW-0689">Ribosomal protein</keyword>
<feature type="compositionally biased region" description="Low complexity" evidence="4">
    <location>
        <begin position="34"/>
        <end position="51"/>
    </location>
</feature>
<evidence type="ECO:0000313" key="5">
    <source>
        <dbReference type="EMBL" id="CAA2616699.1"/>
    </source>
</evidence>
<dbReference type="PANTHER" id="PTHR34550:SF3">
    <property type="entry name" value="SMALL RIBOSOMAL SUBUNIT PROTEIN BTHXM"/>
    <property type="match status" value="1"/>
</dbReference>
<dbReference type="PANTHER" id="PTHR34550">
    <property type="entry name" value="30S RIBOSOMAL PROTEIN S31, CHLOROPLASTIC"/>
    <property type="match status" value="1"/>
</dbReference>
<dbReference type="GO" id="GO:0009536">
    <property type="term" value="C:plastid"/>
    <property type="evidence" value="ECO:0007669"/>
    <property type="project" value="TreeGrafter"/>
</dbReference>
<evidence type="ECO:0000313" key="6">
    <source>
        <dbReference type="EMBL" id="CAA7391943.1"/>
    </source>
</evidence>
<dbReference type="GO" id="GO:0005840">
    <property type="term" value="C:ribosome"/>
    <property type="evidence" value="ECO:0007669"/>
    <property type="project" value="UniProtKB-KW"/>
</dbReference>
<dbReference type="Proteomes" id="UP000663760">
    <property type="component" value="Chromosome 2"/>
</dbReference>
<evidence type="ECO:0000256" key="3">
    <source>
        <dbReference type="ARBA" id="ARBA00023274"/>
    </source>
</evidence>
<organism evidence="6 7">
    <name type="scientific">Spirodela intermedia</name>
    <name type="common">Intermediate duckweed</name>
    <dbReference type="NCBI Taxonomy" id="51605"/>
    <lineage>
        <taxon>Eukaryota</taxon>
        <taxon>Viridiplantae</taxon>
        <taxon>Streptophyta</taxon>
        <taxon>Embryophyta</taxon>
        <taxon>Tracheophyta</taxon>
        <taxon>Spermatophyta</taxon>
        <taxon>Magnoliopsida</taxon>
        <taxon>Liliopsida</taxon>
        <taxon>Araceae</taxon>
        <taxon>Lemnoideae</taxon>
        <taxon>Spirodela</taxon>
    </lineage>
</organism>
<dbReference type="Pfam" id="PF17067">
    <property type="entry name" value="RPS31"/>
    <property type="match status" value="1"/>
</dbReference>
<keyword evidence="7" id="KW-1185">Reference proteome</keyword>